<feature type="compositionally biased region" description="Low complexity" evidence="1">
    <location>
        <begin position="31"/>
        <end position="44"/>
    </location>
</feature>
<reference evidence="2 3" key="1">
    <citation type="submission" date="2012-08" db="EMBL/GenBank/DDBJ databases">
        <title>Whole genome shotgun sequence of Austwickia chelonae NBRC 105200.</title>
        <authorList>
            <person name="Yoshida I."/>
            <person name="Hosoyama A."/>
            <person name="Tsuchikane K."/>
            <person name="Katsumata H."/>
            <person name="Ando Y."/>
            <person name="Ohji S."/>
            <person name="Hamada M."/>
            <person name="Tamura T."/>
            <person name="Yamazoe A."/>
            <person name="Yamazaki S."/>
            <person name="Fujita N."/>
        </authorList>
    </citation>
    <scope>NUCLEOTIDE SEQUENCE [LARGE SCALE GENOMIC DNA]</scope>
    <source>
        <strain evidence="2 3">NBRC 105200</strain>
    </source>
</reference>
<feature type="compositionally biased region" description="Gly residues" evidence="1">
    <location>
        <begin position="45"/>
        <end position="58"/>
    </location>
</feature>
<dbReference type="SUPFAM" id="SSF88713">
    <property type="entry name" value="Glycoside hydrolase/deacetylase"/>
    <property type="match status" value="1"/>
</dbReference>
<comment type="caution">
    <text evidence="2">The sequence shown here is derived from an EMBL/GenBank/DDBJ whole genome shotgun (WGS) entry which is preliminary data.</text>
</comment>
<proteinExistence type="predicted"/>
<dbReference type="PANTHER" id="PTHR45985">
    <property type="match status" value="1"/>
</dbReference>
<dbReference type="OrthoDB" id="438898at2"/>
<dbReference type="InterPro" id="IPR052740">
    <property type="entry name" value="CE4"/>
</dbReference>
<keyword evidence="3" id="KW-1185">Reference proteome</keyword>
<evidence type="ECO:0000313" key="3">
    <source>
        <dbReference type="Proteomes" id="UP000008495"/>
    </source>
</evidence>
<name>K6VTY3_9MICO</name>
<dbReference type="InterPro" id="IPR011330">
    <property type="entry name" value="Glyco_hydro/deAcase_b/a-brl"/>
</dbReference>
<evidence type="ECO:0000313" key="2">
    <source>
        <dbReference type="EMBL" id="GAB78805.1"/>
    </source>
</evidence>
<sequence length="424" mass="46011">MSSSSAPFSASRRTVLQWGGLGAAIAAASAISGCAGSSEPSPGSSPGGSGAPSGGGSSDGSTGSVKPIGDGSTSQTGPQPHQPKAERWAPGQPPPQFVVISWDGAAELPSGLLTRFRKVSQEVGGAMTLFLTGIYVIPEAKAKEYAPPRRRPGASDISFLTERSVRRTIIGIGEAWKEGHEIGTHFNGHFCGPKGVAAFSEADWEQEIDEAYRLVQNWRTITGYRDLPSLPFDYRTELIGGRTPCLEGREKLLPVAKRRGWRYDSSGTRSQKWPTRDRYGLWDISMGGVPFKGGREVIAMDYNFMYQFAKDNVNAGSAAERQEWKKIVIEALLAGFDRAYRGHRAPLIIGNHFEQWNGGIYMDAVETAMREMARHPEVRFVSFRQLVDWMEVQDPGVLSALQALPVGRAPEGGWGALKGQNGIR</sequence>
<dbReference type="eggNOG" id="COG0726">
    <property type="taxonomic scope" value="Bacteria"/>
</dbReference>
<evidence type="ECO:0000256" key="1">
    <source>
        <dbReference type="SAM" id="MobiDB-lite"/>
    </source>
</evidence>
<accession>K6VTY3</accession>
<feature type="region of interest" description="Disordered" evidence="1">
    <location>
        <begin position="31"/>
        <end position="96"/>
    </location>
</feature>
<dbReference type="GO" id="GO:0005975">
    <property type="term" value="P:carbohydrate metabolic process"/>
    <property type="evidence" value="ECO:0007669"/>
    <property type="project" value="InterPro"/>
</dbReference>
<dbReference type="Gene3D" id="3.20.20.370">
    <property type="entry name" value="Glycoside hydrolase/deacetylase"/>
    <property type="match status" value="1"/>
</dbReference>
<dbReference type="PANTHER" id="PTHR45985:SF3">
    <property type="entry name" value="CHITIN DEACETYLASE-LIKE 4"/>
    <property type="match status" value="1"/>
</dbReference>
<evidence type="ECO:0008006" key="4">
    <source>
        <dbReference type="Google" id="ProtNLM"/>
    </source>
</evidence>
<organism evidence="2 3">
    <name type="scientific">Austwickia chelonae NBRC 105200</name>
    <dbReference type="NCBI Taxonomy" id="1184607"/>
    <lineage>
        <taxon>Bacteria</taxon>
        <taxon>Bacillati</taxon>
        <taxon>Actinomycetota</taxon>
        <taxon>Actinomycetes</taxon>
        <taxon>Micrococcales</taxon>
        <taxon>Dermatophilaceae</taxon>
        <taxon>Austwickia</taxon>
    </lineage>
</organism>
<dbReference type="RefSeq" id="WP_006503562.1">
    <property type="nucleotide sequence ID" value="NZ_BAGZ01000017.1"/>
</dbReference>
<dbReference type="STRING" id="100225.SAMN05421595_0016"/>
<dbReference type="AlphaFoldDB" id="K6VTY3"/>
<dbReference type="InterPro" id="IPR006311">
    <property type="entry name" value="TAT_signal"/>
</dbReference>
<dbReference type="EMBL" id="BAGZ01000017">
    <property type="protein sequence ID" value="GAB78805.1"/>
    <property type="molecule type" value="Genomic_DNA"/>
</dbReference>
<dbReference type="PROSITE" id="PS51318">
    <property type="entry name" value="TAT"/>
    <property type="match status" value="1"/>
</dbReference>
<dbReference type="Proteomes" id="UP000008495">
    <property type="component" value="Unassembled WGS sequence"/>
</dbReference>
<protein>
    <recommendedName>
        <fullName evidence="4">NodB homology domain-containing protein</fullName>
    </recommendedName>
</protein>
<gene>
    <name evidence="2" type="ORF">AUCHE_17_00150</name>
</gene>